<feature type="transmembrane region" description="Helical" evidence="7">
    <location>
        <begin position="108"/>
        <end position="126"/>
    </location>
</feature>
<feature type="domain" description="EamA" evidence="8">
    <location>
        <begin position="3"/>
        <end position="122"/>
    </location>
</feature>
<evidence type="ECO:0000256" key="3">
    <source>
        <dbReference type="ARBA" id="ARBA00022475"/>
    </source>
</evidence>
<evidence type="ECO:0000259" key="8">
    <source>
        <dbReference type="Pfam" id="PF00892"/>
    </source>
</evidence>
<feature type="transmembrane region" description="Helical" evidence="7">
    <location>
        <begin position="79"/>
        <end position="96"/>
    </location>
</feature>
<organism evidence="9 10">
    <name type="scientific">Rugosimonospora acidiphila</name>
    <dbReference type="NCBI Taxonomy" id="556531"/>
    <lineage>
        <taxon>Bacteria</taxon>
        <taxon>Bacillati</taxon>
        <taxon>Actinomycetota</taxon>
        <taxon>Actinomycetes</taxon>
        <taxon>Micromonosporales</taxon>
        <taxon>Micromonosporaceae</taxon>
        <taxon>Rugosimonospora</taxon>
    </lineage>
</organism>
<evidence type="ECO:0000256" key="7">
    <source>
        <dbReference type="SAM" id="Phobius"/>
    </source>
</evidence>
<keyword evidence="5 7" id="KW-1133">Transmembrane helix</keyword>
<dbReference type="InterPro" id="IPR000620">
    <property type="entry name" value="EamA_dom"/>
</dbReference>
<feature type="transmembrane region" description="Helical" evidence="7">
    <location>
        <begin position="196"/>
        <end position="214"/>
    </location>
</feature>
<dbReference type="EMBL" id="BAABJQ010000001">
    <property type="protein sequence ID" value="GAA5178431.1"/>
    <property type="molecule type" value="Genomic_DNA"/>
</dbReference>
<dbReference type="PANTHER" id="PTHR42920">
    <property type="entry name" value="OS03G0707200 PROTEIN-RELATED"/>
    <property type="match status" value="1"/>
</dbReference>
<accession>A0ABP9RJG7</accession>
<feature type="transmembrane region" description="Helical" evidence="7">
    <location>
        <begin position="51"/>
        <end position="73"/>
    </location>
</feature>
<evidence type="ECO:0000256" key="6">
    <source>
        <dbReference type="ARBA" id="ARBA00023136"/>
    </source>
</evidence>
<keyword evidence="10" id="KW-1185">Reference proteome</keyword>
<evidence type="ECO:0000313" key="9">
    <source>
        <dbReference type="EMBL" id="GAA5178431.1"/>
    </source>
</evidence>
<dbReference type="InterPro" id="IPR051258">
    <property type="entry name" value="Diverse_Substrate_Transporter"/>
</dbReference>
<comment type="subcellular location">
    <subcellularLocation>
        <location evidence="1">Cell membrane</location>
        <topology evidence="1">Multi-pass membrane protein</topology>
    </subcellularLocation>
</comment>
<feature type="transmembrane region" description="Helical" evidence="7">
    <location>
        <begin position="162"/>
        <end position="184"/>
    </location>
</feature>
<evidence type="ECO:0000256" key="1">
    <source>
        <dbReference type="ARBA" id="ARBA00004651"/>
    </source>
</evidence>
<feature type="domain" description="EamA" evidence="8">
    <location>
        <begin position="132"/>
        <end position="264"/>
    </location>
</feature>
<feature type="transmembrane region" description="Helical" evidence="7">
    <location>
        <begin position="132"/>
        <end position="155"/>
    </location>
</feature>
<comment type="similarity">
    <text evidence="2">Belongs to the EamA transporter family.</text>
</comment>
<keyword evidence="6 7" id="KW-0472">Membrane</keyword>
<dbReference type="SUPFAM" id="SSF103481">
    <property type="entry name" value="Multidrug resistance efflux transporter EmrE"/>
    <property type="match status" value="2"/>
</dbReference>
<feature type="transmembrane region" description="Helical" evidence="7">
    <location>
        <begin position="249"/>
        <end position="267"/>
    </location>
</feature>
<feature type="transmembrane region" description="Helical" evidence="7">
    <location>
        <begin position="226"/>
        <end position="243"/>
    </location>
</feature>
<dbReference type="PANTHER" id="PTHR42920:SF11">
    <property type="entry name" value="INNER MEMBRANE PROTEIN YTFF"/>
    <property type="match status" value="1"/>
</dbReference>
<sequence length="314" mass="31935">MTILGSSFPVTGQLTGYPALPAQAARYLIAAALLWALVPRTGGRGPNGPDLLRLAGLAATGLVAFNVCVVETLRHAQPAVLGTMVGGAPLVLSVLGPAFSGRRPSTRIVGSCAIVVAGIALVQGGGHTSAAGLWWAFGALAGEVFFSLLAAPLLTGLGPVRVSAWACSLAVPELVIAATVTGGWRGLRVPTVTEAAALAYLGVVLTVVAFVCWYGGLRRLGVERAGMFAGLLPVASLAGTALIDRVTPAPAALLGTLLVTAGLAAGLSNWRATPSRTVPQTRTMTQTQTQTMVPEECATPVDQAERSAARTRSA</sequence>
<name>A0ABP9RJG7_9ACTN</name>
<evidence type="ECO:0000256" key="5">
    <source>
        <dbReference type="ARBA" id="ARBA00022989"/>
    </source>
</evidence>
<dbReference type="InterPro" id="IPR037185">
    <property type="entry name" value="EmrE-like"/>
</dbReference>
<protein>
    <submittedName>
        <fullName evidence="9">DMT family transporter</fullName>
    </submittedName>
</protein>
<keyword evidence="3" id="KW-1003">Cell membrane</keyword>
<dbReference type="Pfam" id="PF00892">
    <property type="entry name" value="EamA"/>
    <property type="match status" value="2"/>
</dbReference>
<dbReference type="Proteomes" id="UP001501570">
    <property type="component" value="Unassembled WGS sequence"/>
</dbReference>
<feature type="transmembrane region" description="Helical" evidence="7">
    <location>
        <begin position="20"/>
        <end position="39"/>
    </location>
</feature>
<evidence type="ECO:0000256" key="4">
    <source>
        <dbReference type="ARBA" id="ARBA00022692"/>
    </source>
</evidence>
<gene>
    <name evidence="9" type="ORF">GCM10023322_05660</name>
</gene>
<proteinExistence type="inferred from homology"/>
<comment type="caution">
    <text evidence="9">The sequence shown here is derived from an EMBL/GenBank/DDBJ whole genome shotgun (WGS) entry which is preliminary data.</text>
</comment>
<reference evidence="10" key="1">
    <citation type="journal article" date="2019" name="Int. J. Syst. Evol. Microbiol.">
        <title>The Global Catalogue of Microorganisms (GCM) 10K type strain sequencing project: providing services to taxonomists for standard genome sequencing and annotation.</title>
        <authorList>
            <consortium name="The Broad Institute Genomics Platform"/>
            <consortium name="The Broad Institute Genome Sequencing Center for Infectious Disease"/>
            <person name="Wu L."/>
            <person name="Ma J."/>
        </authorList>
    </citation>
    <scope>NUCLEOTIDE SEQUENCE [LARGE SCALE GENOMIC DNA]</scope>
    <source>
        <strain evidence="10">JCM 18304</strain>
    </source>
</reference>
<evidence type="ECO:0000256" key="2">
    <source>
        <dbReference type="ARBA" id="ARBA00007362"/>
    </source>
</evidence>
<evidence type="ECO:0000313" key="10">
    <source>
        <dbReference type="Proteomes" id="UP001501570"/>
    </source>
</evidence>
<keyword evidence="4 7" id="KW-0812">Transmembrane</keyword>